<keyword evidence="5" id="KW-1185">Reference proteome</keyword>
<dbReference type="Pfam" id="PF05130">
    <property type="entry name" value="FlgN"/>
    <property type="match status" value="1"/>
</dbReference>
<gene>
    <name evidence="4" type="ORF">theurythT_31290</name>
</gene>
<comment type="caution">
    <text evidence="4">The sequence shown here is derived from an EMBL/GenBank/DDBJ whole genome shotgun (WGS) entry which is preliminary data.</text>
</comment>
<evidence type="ECO:0000256" key="1">
    <source>
        <dbReference type="ARBA" id="ARBA00002397"/>
    </source>
</evidence>
<name>A0ABQ6HB38_9GAMM</name>
<protein>
    <recommendedName>
        <fullName evidence="6">Flagellar protein FlgN</fullName>
    </recommendedName>
</protein>
<accession>A0ABQ6HB38</accession>
<dbReference type="RefSeq" id="WP_284209157.1">
    <property type="nucleotide sequence ID" value="NZ_BSSU01000020.1"/>
</dbReference>
<dbReference type="Proteomes" id="UP001157133">
    <property type="component" value="Unassembled WGS sequence"/>
</dbReference>
<dbReference type="InterPro" id="IPR007809">
    <property type="entry name" value="FlgN-like"/>
</dbReference>
<evidence type="ECO:0000256" key="2">
    <source>
        <dbReference type="ARBA" id="ARBA00007703"/>
    </source>
</evidence>
<organism evidence="4 5">
    <name type="scientific">Thalassotalea eurytherma</name>
    <dbReference type="NCBI Taxonomy" id="1144278"/>
    <lineage>
        <taxon>Bacteria</taxon>
        <taxon>Pseudomonadati</taxon>
        <taxon>Pseudomonadota</taxon>
        <taxon>Gammaproteobacteria</taxon>
        <taxon>Alteromonadales</taxon>
        <taxon>Colwelliaceae</taxon>
        <taxon>Thalassotalea</taxon>
    </lineage>
</organism>
<dbReference type="EMBL" id="BSSU01000020">
    <property type="protein sequence ID" value="GLX83676.1"/>
    <property type="molecule type" value="Genomic_DNA"/>
</dbReference>
<evidence type="ECO:0000313" key="4">
    <source>
        <dbReference type="EMBL" id="GLX83676.1"/>
    </source>
</evidence>
<evidence type="ECO:0008006" key="6">
    <source>
        <dbReference type="Google" id="ProtNLM"/>
    </source>
</evidence>
<dbReference type="SUPFAM" id="SSF140566">
    <property type="entry name" value="FlgN-like"/>
    <property type="match status" value="1"/>
</dbReference>
<keyword evidence="3" id="KW-1005">Bacterial flagellum biogenesis</keyword>
<comment type="function">
    <text evidence="1">Required for the efficient initiation of filament assembly.</text>
</comment>
<dbReference type="Gene3D" id="1.20.58.300">
    <property type="entry name" value="FlgN-like"/>
    <property type="match status" value="1"/>
</dbReference>
<dbReference type="InterPro" id="IPR036679">
    <property type="entry name" value="FlgN-like_sf"/>
</dbReference>
<evidence type="ECO:0000256" key="3">
    <source>
        <dbReference type="ARBA" id="ARBA00022795"/>
    </source>
</evidence>
<proteinExistence type="inferred from homology"/>
<reference evidence="4 5" key="1">
    <citation type="submission" date="2023-03" db="EMBL/GenBank/DDBJ databases">
        <title>Draft genome sequence of Thalassotalea eurytherma JCM 18482T.</title>
        <authorList>
            <person name="Sawabe T."/>
        </authorList>
    </citation>
    <scope>NUCLEOTIDE SEQUENCE [LARGE SCALE GENOMIC DNA]</scope>
    <source>
        <strain evidence="4 5">JCM 18482</strain>
    </source>
</reference>
<comment type="similarity">
    <text evidence="2">Belongs to the FlgN family.</text>
</comment>
<evidence type="ECO:0000313" key="5">
    <source>
        <dbReference type="Proteomes" id="UP001157133"/>
    </source>
</evidence>
<sequence>MSAPLMVSELIEQQESALNTLEQILIQEKDILTKRDPQALVDITEKKHELLLAVEQQDKQISIHPHFKREYESNLHDDALARISEILERCKTLNHVNGNIIAQSELAVDRMRNTLLERNSKSTMTYDAKGKKSGGLSSLGIKA</sequence>